<evidence type="ECO:0000256" key="2">
    <source>
        <dbReference type="ARBA" id="ARBA00022801"/>
    </source>
</evidence>
<organism evidence="3 4">
    <name type="scientific">Mucilaginibacter gossypii</name>
    <dbReference type="NCBI Taxonomy" id="551996"/>
    <lineage>
        <taxon>Bacteria</taxon>
        <taxon>Pseudomonadati</taxon>
        <taxon>Bacteroidota</taxon>
        <taxon>Sphingobacteriia</taxon>
        <taxon>Sphingobacteriales</taxon>
        <taxon>Sphingobacteriaceae</taxon>
        <taxon>Mucilaginibacter</taxon>
    </lineage>
</organism>
<name>A0A1G7R838_9SPHI</name>
<dbReference type="Proteomes" id="UP000199705">
    <property type="component" value="Unassembled WGS sequence"/>
</dbReference>
<dbReference type="GO" id="GO:0004185">
    <property type="term" value="F:serine-type carboxypeptidase activity"/>
    <property type="evidence" value="ECO:0007669"/>
    <property type="project" value="InterPro"/>
</dbReference>
<dbReference type="AlphaFoldDB" id="A0A1G7R838"/>
<dbReference type="GO" id="GO:0006508">
    <property type="term" value="P:proteolysis"/>
    <property type="evidence" value="ECO:0007669"/>
    <property type="project" value="InterPro"/>
</dbReference>
<dbReference type="STRING" id="551996.SAMN05192573_102162"/>
<dbReference type="Gene3D" id="3.50.80.20">
    <property type="entry name" value="D-Ala-D-Ala carboxypeptidase C, peptidase S13"/>
    <property type="match status" value="1"/>
</dbReference>
<evidence type="ECO:0000256" key="1">
    <source>
        <dbReference type="ARBA" id="ARBA00006096"/>
    </source>
</evidence>
<protein>
    <submittedName>
        <fullName evidence="3">D-alanyl-D-alanine carboxypeptidase / D-alanyl-D-alanine-endopeptidase (Penicillin-binding protein 4)</fullName>
    </submittedName>
</protein>
<dbReference type="Pfam" id="PF02113">
    <property type="entry name" value="Peptidase_S13"/>
    <property type="match status" value="1"/>
</dbReference>
<keyword evidence="4" id="KW-1185">Reference proteome</keyword>
<dbReference type="EMBL" id="FNCG01000002">
    <property type="protein sequence ID" value="SDG06938.1"/>
    <property type="molecule type" value="Genomic_DNA"/>
</dbReference>
<evidence type="ECO:0000313" key="4">
    <source>
        <dbReference type="Proteomes" id="UP000199705"/>
    </source>
</evidence>
<keyword evidence="3" id="KW-0645">Protease</keyword>
<gene>
    <name evidence="3" type="ORF">SAMN05192573_102162</name>
</gene>
<dbReference type="PANTHER" id="PTHR30023">
    <property type="entry name" value="D-ALANYL-D-ALANINE CARBOXYPEPTIDASE"/>
    <property type="match status" value="1"/>
</dbReference>
<sequence length="468" mass="50846">MRRLLVISFLFIGESVAAQTLQQKISNAFGRLQADSQCNYASVSLTVLDAKTGEQVFGGNPNMGLATASTLKTITSITAFNILGPDFQYQTQLGYTGEIGADGTLTGDIIIKGAGDPTLGSWRYEQTKEGRVIALMADALQKAGIKKVNGRIIGDDSIFGTQSIPEGWIWQDIGNYYGAGTSGLCWRENQFDIKLRTGAVGSQVGISRTIPLMPYLAFKSELTNGSAGSGDNAYAFLPVDSKVIYLRGTYAIDQDKKSISAALPDAAYDAALRLNDTLRGLGIIIGNEPESANTLSAKNLPLPVIAKNLATISSPTLSKIVYWLNQKSINLYAEQLLKTIAWKQGRKPTTANGVDEVQKFWAAKGIDTRSMNIYDGSGLSPGDRVTTLTLARILQSAKKESWFADFYTSLPVYNDMKMKSGSINNVLCYAGYQTKNGRELCFSIMVNNFSGPSRGIKEKMFRVLDELK</sequence>
<dbReference type="Gene3D" id="3.40.710.10">
    <property type="entry name" value="DD-peptidase/beta-lactamase superfamily"/>
    <property type="match status" value="1"/>
</dbReference>
<dbReference type="SUPFAM" id="SSF56601">
    <property type="entry name" value="beta-lactamase/transpeptidase-like"/>
    <property type="match status" value="1"/>
</dbReference>
<dbReference type="PANTHER" id="PTHR30023:SF0">
    <property type="entry name" value="PENICILLIN-SENSITIVE CARBOXYPEPTIDASE A"/>
    <property type="match status" value="1"/>
</dbReference>
<reference evidence="4" key="1">
    <citation type="submission" date="2016-10" db="EMBL/GenBank/DDBJ databases">
        <authorList>
            <person name="Varghese N."/>
            <person name="Submissions S."/>
        </authorList>
    </citation>
    <scope>NUCLEOTIDE SEQUENCE [LARGE SCALE GENOMIC DNA]</scope>
    <source>
        <strain evidence="4">Gh-67</strain>
    </source>
</reference>
<dbReference type="RefSeq" id="WP_091163079.1">
    <property type="nucleotide sequence ID" value="NZ_FNCG01000002.1"/>
</dbReference>
<dbReference type="PRINTS" id="PR00922">
    <property type="entry name" value="DADACBPTASE3"/>
</dbReference>
<keyword evidence="2" id="KW-0378">Hydrolase</keyword>
<keyword evidence="3" id="KW-0121">Carboxypeptidase</keyword>
<dbReference type="InterPro" id="IPR012338">
    <property type="entry name" value="Beta-lactam/transpept-like"/>
</dbReference>
<proteinExistence type="inferred from homology"/>
<dbReference type="InterPro" id="IPR000667">
    <property type="entry name" value="Peptidase_S13"/>
</dbReference>
<dbReference type="GO" id="GO:0000270">
    <property type="term" value="P:peptidoglycan metabolic process"/>
    <property type="evidence" value="ECO:0007669"/>
    <property type="project" value="TreeGrafter"/>
</dbReference>
<dbReference type="NCBIfam" id="TIGR00666">
    <property type="entry name" value="PBP4"/>
    <property type="match status" value="1"/>
</dbReference>
<accession>A0A1G7R838</accession>
<evidence type="ECO:0000313" key="3">
    <source>
        <dbReference type="EMBL" id="SDG06938.1"/>
    </source>
</evidence>
<comment type="similarity">
    <text evidence="1">Belongs to the peptidase S13 family.</text>
</comment>